<dbReference type="Gene3D" id="2.40.70.10">
    <property type="entry name" value="Acid Proteases"/>
    <property type="match status" value="2"/>
</dbReference>
<keyword evidence="2" id="KW-1185">Reference proteome</keyword>
<evidence type="ECO:0000313" key="1">
    <source>
        <dbReference type="EMBL" id="RAK61238.1"/>
    </source>
</evidence>
<dbReference type="PROSITE" id="PS00141">
    <property type="entry name" value="ASP_PROTEASE"/>
    <property type="match status" value="1"/>
</dbReference>
<dbReference type="GO" id="GO:0004190">
    <property type="term" value="F:aspartic-type endopeptidase activity"/>
    <property type="evidence" value="ECO:0007669"/>
    <property type="project" value="InterPro"/>
</dbReference>
<dbReference type="Pfam" id="PF13650">
    <property type="entry name" value="Asp_protease_2"/>
    <property type="match status" value="1"/>
</dbReference>
<dbReference type="CDD" id="cd05483">
    <property type="entry name" value="retropepsin_like_bacteria"/>
    <property type="match status" value="1"/>
</dbReference>
<reference evidence="2" key="1">
    <citation type="submission" date="2018-05" db="EMBL/GenBank/DDBJ databases">
        <authorList>
            <person name="Li X."/>
        </authorList>
    </citation>
    <scope>NUCLEOTIDE SEQUENCE [LARGE SCALE GENOMIC DNA]</scope>
    <source>
        <strain evidence="2">HKS-05</strain>
    </source>
</reference>
<name>A0A328B8D1_9CAUL</name>
<dbReference type="PROSITE" id="PS51318">
    <property type="entry name" value="TAT"/>
    <property type="match status" value="1"/>
</dbReference>
<comment type="caution">
    <text evidence="1">The sequence shown here is derived from an EMBL/GenBank/DDBJ whole genome shotgun (WGS) entry which is preliminary data.</text>
</comment>
<dbReference type="SUPFAM" id="SSF50630">
    <property type="entry name" value="Acid proteases"/>
    <property type="match status" value="2"/>
</dbReference>
<dbReference type="GO" id="GO:0006508">
    <property type="term" value="P:proteolysis"/>
    <property type="evidence" value="ECO:0007669"/>
    <property type="project" value="InterPro"/>
</dbReference>
<organism evidence="1 2">
    <name type="scientific">Phenylobacterium hankyongense</name>
    <dbReference type="NCBI Taxonomy" id="1813876"/>
    <lineage>
        <taxon>Bacteria</taxon>
        <taxon>Pseudomonadati</taxon>
        <taxon>Pseudomonadota</taxon>
        <taxon>Alphaproteobacteria</taxon>
        <taxon>Caulobacterales</taxon>
        <taxon>Caulobacteraceae</taxon>
        <taxon>Phenylobacterium</taxon>
    </lineage>
</organism>
<dbReference type="Proteomes" id="UP000249842">
    <property type="component" value="Unassembled WGS sequence"/>
</dbReference>
<dbReference type="EMBL" id="QFYP01000001">
    <property type="protein sequence ID" value="RAK61238.1"/>
    <property type="molecule type" value="Genomic_DNA"/>
</dbReference>
<protein>
    <submittedName>
        <fullName evidence="1">Peptidase A2A</fullName>
    </submittedName>
</protein>
<dbReference type="InterPro" id="IPR006311">
    <property type="entry name" value="TAT_signal"/>
</dbReference>
<sequence length="314" mass="33758">MSVSRREASVALLAAAGVGFLPGGLARAQVAPAEPPPPDDDPPIQLDTASDRFEHMLAPVTINDRGPFNFLLDTGANISCISRSLADRLGLEAGPPARVHTMAGVRTRPSVIIPRLLVGGRSRRTVRAPSLPMKGPEVEGVLGVDWLKGQRLVLGFKDKSLEITRSRSETSQDGRIVVPARRRMGQLTIVDADLSGKRISALIDSGSQVTICNTPLRKALAETDRRQGRASVPVRVGLETIAGEAFTGEQFYLPFLRLGGLHLGNVPVVHADSHVFDLWGLQDTPAIVLGMDLLTQFTTVALDFGRSQVRFDIA</sequence>
<dbReference type="InterPro" id="IPR034122">
    <property type="entry name" value="Retropepsin-like_bacterial"/>
</dbReference>
<dbReference type="RefSeq" id="WP_111458530.1">
    <property type="nucleotide sequence ID" value="NZ_QFYP01000001.1"/>
</dbReference>
<gene>
    <name evidence="1" type="ORF">DJ021_16225</name>
</gene>
<evidence type="ECO:0000313" key="2">
    <source>
        <dbReference type="Proteomes" id="UP000249842"/>
    </source>
</evidence>
<dbReference type="InterPro" id="IPR001969">
    <property type="entry name" value="Aspartic_peptidase_AS"/>
</dbReference>
<dbReference type="InterPro" id="IPR021109">
    <property type="entry name" value="Peptidase_aspartic_dom_sf"/>
</dbReference>
<dbReference type="AlphaFoldDB" id="A0A328B8D1"/>
<dbReference type="Pfam" id="PF13975">
    <property type="entry name" value="gag-asp_proteas"/>
    <property type="match status" value="1"/>
</dbReference>
<proteinExistence type="predicted"/>
<accession>A0A328B8D1</accession>
<dbReference type="OrthoDB" id="107347at2"/>